<protein>
    <recommendedName>
        <fullName evidence="11">4-hydroxybenzoate polyprenyltransferase</fullName>
        <ecNumber evidence="11">2.5.1.39</ecNumber>
    </recommendedName>
</protein>
<comment type="similarity">
    <text evidence="3">Belongs to the UbiA prenyltransferase family.</text>
</comment>
<keyword evidence="8 12" id="KW-0812">Transmembrane</keyword>
<dbReference type="HOGENOM" id="CLU_034879_5_1_7"/>
<feature type="transmembrane region" description="Helical" evidence="12">
    <location>
        <begin position="98"/>
        <end position="115"/>
    </location>
</feature>
<evidence type="ECO:0000256" key="2">
    <source>
        <dbReference type="ARBA" id="ARBA00004141"/>
    </source>
</evidence>
<feature type="transmembrane region" description="Helical" evidence="12">
    <location>
        <begin position="121"/>
        <end position="138"/>
    </location>
</feature>
<evidence type="ECO:0000256" key="11">
    <source>
        <dbReference type="ARBA" id="ARBA00034524"/>
    </source>
</evidence>
<evidence type="ECO:0000256" key="7">
    <source>
        <dbReference type="ARBA" id="ARBA00022688"/>
    </source>
</evidence>
<dbReference type="Pfam" id="PF01040">
    <property type="entry name" value="UbiA"/>
    <property type="match status" value="1"/>
</dbReference>
<comment type="subcellular location">
    <subcellularLocation>
        <location evidence="2">Membrane</location>
        <topology evidence="2">Multi-pass membrane protein</topology>
    </subcellularLocation>
</comment>
<dbReference type="FunFam" id="1.10.357.140:FF:000008">
    <property type="entry name" value="4-hydroxybenzoate octaprenyltransferase"/>
    <property type="match status" value="1"/>
</dbReference>
<dbReference type="PANTHER" id="PTHR11048:SF28">
    <property type="entry name" value="4-HYDROXYBENZOATE POLYPRENYLTRANSFERASE, MITOCHONDRIAL"/>
    <property type="match status" value="1"/>
</dbReference>
<dbReference type="eggNOG" id="COG0382">
    <property type="taxonomic scope" value="Bacteria"/>
</dbReference>
<feature type="transmembrane region" description="Helical" evidence="12">
    <location>
        <begin position="145"/>
        <end position="166"/>
    </location>
</feature>
<dbReference type="GO" id="GO:0008412">
    <property type="term" value="F:4-hydroxybenzoate polyprenyltransferase activity"/>
    <property type="evidence" value="ECO:0007669"/>
    <property type="project" value="UniProtKB-EC"/>
</dbReference>
<dbReference type="Gene3D" id="1.10.357.140">
    <property type="entry name" value="UbiA prenyltransferase"/>
    <property type="match status" value="1"/>
</dbReference>
<reference evidence="13 14" key="1">
    <citation type="journal article" date="2009" name="Genome Res.">
        <title>Whole genome sequence of Desulfovibrio magneticus strain RS-1 revealed common gene clusters in magnetotactic bacteria.</title>
        <authorList>
            <person name="Nakazawa H."/>
            <person name="Arakaki A."/>
            <person name="Narita-Yamada S."/>
            <person name="Yashiro I."/>
            <person name="Jinno K."/>
            <person name="Aoki N."/>
            <person name="Tsuruyama A."/>
            <person name="Okamura Y."/>
            <person name="Tanikawa S."/>
            <person name="Fujita N."/>
            <person name="Takeyama H."/>
            <person name="Matsunaga T."/>
        </authorList>
    </citation>
    <scope>NUCLEOTIDE SEQUENCE [LARGE SCALE GENOMIC DNA]</scope>
    <source>
        <strain evidence="14">ATCC 700980 / DSM 13731 / RS-1</strain>
    </source>
</reference>
<evidence type="ECO:0000256" key="1">
    <source>
        <dbReference type="ARBA" id="ARBA00001946"/>
    </source>
</evidence>
<dbReference type="AlphaFoldDB" id="C4XI22"/>
<keyword evidence="5" id="KW-0997">Cell inner membrane</keyword>
<evidence type="ECO:0000256" key="3">
    <source>
        <dbReference type="ARBA" id="ARBA00005985"/>
    </source>
</evidence>
<dbReference type="InterPro" id="IPR000537">
    <property type="entry name" value="UbiA_prenyltransferase"/>
</dbReference>
<evidence type="ECO:0000256" key="5">
    <source>
        <dbReference type="ARBA" id="ARBA00022519"/>
    </source>
</evidence>
<dbReference type="EC" id="2.5.1.39" evidence="11"/>
<keyword evidence="9 12" id="KW-1133">Transmembrane helix</keyword>
<dbReference type="GO" id="GO:0005886">
    <property type="term" value="C:plasma membrane"/>
    <property type="evidence" value="ECO:0007669"/>
    <property type="project" value="TreeGrafter"/>
</dbReference>
<organism evidence="13 14">
    <name type="scientific">Solidesulfovibrio magneticus (strain ATCC 700980 / DSM 13731 / RS-1)</name>
    <name type="common">Desulfovibrio magneticus</name>
    <dbReference type="NCBI Taxonomy" id="573370"/>
    <lineage>
        <taxon>Bacteria</taxon>
        <taxon>Pseudomonadati</taxon>
        <taxon>Thermodesulfobacteriota</taxon>
        <taxon>Desulfovibrionia</taxon>
        <taxon>Desulfovibrionales</taxon>
        <taxon>Desulfovibrionaceae</taxon>
        <taxon>Solidesulfovibrio</taxon>
    </lineage>
</organism>
<gene>
    <name evidence="13" type="primary">ubiA</name>
    <name evidence="13" type="ordered locus">DMR_04930</name>
</gene>
<comment type="cofactor">
    <cofactor evidence="1">
        <name>Mg(2+)</name>
        <dbReference type="ChEBI" id="CHEBI:18420"/>
    </cofactor>
</comment>
<dbReference type="STRING" id="573370.DMR_04930"/>
<keyword evidence="6" id="KW-0808">Transferase</keyword>
<dbReference type="Gene3D" id="1.20.120.1780">
    <property type="entry name" value="UbiA prenyltransferase"/>
    <property type="match status" value="1"/>
</dbReference>
<proteinExistence type="inferred from homology"/>
<evidence type="ECO:0000256" key="8">
    <source>
        <dbReference type="ARBA" id="ARBA00022692"/>
    </source>
</evidence>
<dbReference type="EMBL" id="AP010904">
    <property type="protein sequence ID" value="BAH73984.1"/>
    <property type="molecule type" value="Genomic_DNA"/>
</dbReference>
<keyword evidence="14" id="KW-1185">Reference proteome</keyword>
<feature type="transmembrane region" description="Helical" evidence="12">
    <location>
        <begin position="242"/>
        <end position="261"/>
    </location>
</feature>
<dbReference type="GO" id="GO:0006744">
    <property type="term" value="P:ubiquinone biosynthetic process"/>
    <property type="evidence" value="ECO:0007669"/>
    <property type="project" value="UniProtKB-KW"/>
</dbReference>
<sequence>MQKKVPSLRFPVSKGDRTMVGAMARLVKVEHSVFALPFAYIGLFVAAGGWPGWRPFLLLTVAMVAMRSFAMAVNRLADVKFDRKNPRTAGRELVTGEVSLRAAWVFAAGCAVVFVGACAGLNALCLALSPVALAWGAFYSLTKRFTWLCHFVLGSVLGLAPVAGWLAVAPEFALPAILFGCGVTCWVAGFDVLYACQDVEFDRSQGLHSMPSRFGVGTALALAAFAHVDAAAFYLLAGYAAGLGWIYYAFWAVCSAVLLVEHKLISEHDLSRINVAFFTLNGVIAALLGLGTLLAVFLK</sequence>
<dbReference type="KEGG" id="dma:DMR_04930"/>
<evidence type="ECO:0000256" key="9">
    <source>
        <dbReference type="ARBA" id="ARBA00022989"/>
    </source>
</evidence>
<evidence type="ECO:0000313" key="14">
    <source>
        <dbReference type="Proteomes" id="UP000009071"/>
    </source>
</evidence>
<dbReference type="InterPro" id="IPR039653">
    <property type="entry name" value="Prenyltransferase"/>
</dbReference>
<keyword evidence="10 12" id="KW-0472">Membrane</keyword>
<keyword evidence="7" id="KW-0831">Ubiquinone biosynthesis</keyword>
<accession>C4XI22</accession>
<dbReference type="InterPro" id="IPR044878">
    <property type="entry name" value="UbiA_sf"/>
</dbReference>
<dbReference type="NCBIfam" id="TIGR01475">
    <property type="entry name" value="ubiA_other"/>
    <property type="match status" value="1"/>
</dbReference>
<evidence type="ECO:0000256" key="6">
    <source>
        <dbReference type="ARBA" id="ARBA00022679"/>
    </source>
</evidence>
<dbReference type="FunFam" id="1.20.120.1780:FF:000001">
    <property type="entry name" value="4-hydroxybenzoate octaprenyltransferase"/>
    <property type="match status" value="1"/>
</dbReference>
<dbReference type="Proteomes" id="UP000009071">
    <property type="component" value="Chromosome"/>
</dbReference>
<dbReference type="CDD" id="cd13959">
    <property type="entry name" value="PT_UbiA_COQ2"/>
    <property type="match status" value="1"/>
</dbReference>
<feature type="transmembrane region" description="Helical" evidence="12">
    <location>
        <begin position="56"/>
        <end position="77"/>
    </location>
</feature>
<feature type="transmembrane region" description="Helical" evidence="12">
    <location>
        <begin position="172"/>
        <end position="194"/>
    </location>
</feature>
<dbReference type="PANTHER" id="PTHR11048">
    <property type="entry name" value="PRENYLTRANSFERASES"/>
    <property type="match status" value="1"/>
</dbReference>
<evidence type="ECO:0000256" key="4">
    <source>
        <dbReference type="ARBA" id="ARBA00022475"/>
    </source>
</evidence>
<evidence type="ECO:0000256" key="12">
    <source>
        <dbReference type="SAM" id="Phobius"/>
    </source>
</evidence>
<name>C4XI22_SOLM1</name>
<evidence type="ECO:0000313" key="13">
    <source>
        <dbReference type="EMBL" id="BAH73984.1"/>
    </source>
</evidence>
<feature type="transmembrane region" description="Helical" evidence="12">
    <location>
        <begin position="273"/>
        <end position="298"/>
    </location>
</feature>
<keyword evidence="4" id="KW-1003">Cell membrane</keyword>
<feature type="transmembrane region" description="Helical" evidence="12">
    <location>
        <begin position="214"/>
        <end position="236"/>
    </location>
</feature>
<dbReference type="InterPro" id="IPR006371">
    <property type="entry name" value="Polyprenyltransferase_UbiA-li"/>
</dbReference>
<evidence type="ECO:0000256" key="10">
    <source>
        <dbReference type="ARBA" id="ARBA00023136"/>
    </source>
</evidence>
<feature type="transmembrane region" description="Helical" evidence="12">
    <location>
        <begin position="33"/>
        <end position="50"/>
    </location>
</feature>